<evidence type="ECO:0000313" key="4">
    <source>
        <dbReference type="Proteomes" id="UP000267187"/>
    </source>
</evidence>
<keyword evidence="1" id="KW-0812">Transmembrane</keyword>
<dbReference type="GO" id="GO:0017004">
    <property type="term" value="P:cytochrome complex assembly"/>
    <property type="evidence" value="ECO:0007669"/>
    <property type="project" value="InterPro"/>
</dbReference>
<dbReference type="AlphaFoldDB" id="A0A3M0A3G5"/>
<dbReference type="Proteomes" id="UP000267187">
    <property type="component" value="Unassembled WGS sequence"/>
</dbReference>
<feature type="transmembrane region" description="Helical" evidence="1">
    <location>
        <begin position="128"/>
        <end position="150"/>
    </location>
</feature>
<feature type="transmembrane region" description="Helical" evidence="1">
    <location>
        <begin position="39"/>
        <end position="55"/>
    </location>
</feature>
<proteinExistence type="predicted"/>
<comment type="caution">
    <text evidence="3">The sequence shown here is derived from an EMBL/GenBank/DDBJ whole genome shotgun (WGS) entry which is preliminary data.</text>
</comment>
<dbReference type="PANTHER" id="PTHR38034:SF1">
    <property type="entry name" value="INNER MEMBRANE PROTEIN YPJD"/>
    <property type="match status" value="1"/>
</dbReference>
<feature type="transmembrane region" description="Helical" evidence="1">
    <location>
        <begin position="175"/>
        <end position="199"/>
    </location>
</feature>
<keyword evidence="1" id="KW-0472">Membrane</keyword>
<accession>A0A3M0A3G5</accession>
<feature type="transmembrane region" description="Helical" evidence="1">
    <location>
        <begin position="243"/>
        <end position="264"/>
    </location>
</feature>
<feature type="transmembrane region" description="Helical" evidence="1">
    <location>
        <begin position="211"/>
        <end position="231"/>
    </location>
</feature>
<dbReference type="InterPro" id="IPR002541">
    <property type="entry name" value="Cyt_c_assembly"/>
</dbReference>
<reference evidence="3 4" key="1">
    <citation type="submission" date="2018-10" db="EMBL/GenBank/DDBJ databases">
        <title>Genomic Encyclopedia of Type Strains, Phase IV (KMG-IV): sequencing the most valuable type-strain genomes for metagenomic binning, comparative biology and taxonomic classification.</title>
        <authorList>
            <person name="Goeker M."/>
        </authorList>
    </citation>
    <scope>NUCLEOTIDE SEQUENCE [LARGE SCALE GENOMIC DNA]</scope>
    <source>
        <strain evidence="3 4">DSM 25080</strain>
    </source>
</reference>
<dbReference type="GO" id="GO:0020037">
    <property type="term" value="F:heme binding"/>
    <property type="evidence" value="ECO:0007669"/>
    <property type="project" value="InterPro"/>
</dbReference>
<dbReference type="RefSeq" id="WP_121877129.1">
    <property type="nucleotide sequence ID" value="NZ_REFJ01000004.1"/>
</dbReference>
<dbReference type="Pfam" id="PF01578">
    <property type="entry name" value="Cytochrom_C_asm"/>
    <property type="match status" value="1"/>
</dbReference>
<gene>
    <name evidence="3" type="ORF">DFR27_1810</name>
</gene>
<dbReference type="PANTHER" id="PTHR38034">
    <property type="entry name" value="INNER MEMBRANE PROTEIN YPJD"/>
    <property type="match status" value="1"/>
</dbReference>
<evidence type="ECO:0000256" key="1">
    <source>
        <dbReference type="SAM" id="Phobius"/>
    </source>
</evidence>
<sequence>MFDSLIVISAAIFLSLGWSQLRALKHGKPRHAKLGTSGLLIACVLAMPPLLAALYDGYALRLGLLNVLALIMISSQWVLLIASVRQPTQGLSFALGPITALTLFGLLLGDQDLATPISDLSPGLIAHILLSVLAYSFLTSAAIQAILTAIQHRQLRNHNVTGFSSVMPPLQTMEAILFSFLWAGFIILSAAIATGFIYVEDLFAQHLAHKTVLSIMAWCFYAGLLVGHYALGWRGQRATTLTFVGYGLLLLAYVGSQLVLEYFIK</sequence>
<dbReference type="OrthoDB" id="9780793at2"/>
<dbReference type="InterPro" id="IPR052372">
    <property type="entry name" value="YpjD/HemX"/>
</dbReference>
<dbReference type="EMBL" id="REFJ01000004">
    <property type="protein sequence ID" value="RMA79370.1"/>
    <property type="molecule type" value="Genomic_DNA"/>
</dbReference>
<feature type="transmembrane region" description="Helical" evidence="1">
    <location>
        <begin position="90"/>
        <end position="108"/>
    </location>
</feature>
<organism evidence="3 4">
    <name type="scientific">Umboniibacter marinipuniceus</name>
    <dbReference type="NCBI Taxonomy" id="569599"/>
    <lineage>
        <taxon>Bacteria</taxon>
        <taxon>Pseudomonadati</taxon>
        <taxon>Pseudomonadota</taxon>
        <taxon>Gammaproteobacteria</taxon>
        <taxon>Cellvibrionales</taxon>
        <taxon>Cellvibrionaceae</taxon>
        <taxon>Umboniibacter</taxon>
    </lineage>
</organism>
<name>A0A3M0A3G5_9GAMM</name>
<feature type="domain" description="Cytochrome c assembly protein" evidence="2">
    <location>
        <begin position="39"/>
        <end position="261"/>
    </location>
</feature>
<keyword evidence="4" id="KW-1185">Reference proteome</keyword>
<evidence type="ECO:0000313" key="3">
    <source>
        <dbReference type="EMBL" id="RMA79370.1"/>
    </source>
</evidence>
<evidence type="ECO:0000259" key="2">
    <source>
        <dbReference type="Pfam" id="PF01578"/>
    </source>
</evidence>
<keyword evidence="1" id="KW-1133">Transmembrane helix</keyword>
<feature type="transmembrane region" description="Helical" evidence="1">
    <location>
        <begin position="62"/>
        <end position="84"/>
    </location>
</feature>
<protein>
    <submittedName>
        <fullName evidence="3">ABC-type uncharacterized transport system permease subunit</fullName>
    </submittedName>
</protein>